<evidence type="ECO:0000259" key="2">
    <source>
        <dbReference type="PROSITE" id="PS50846"/>
    </source>
</evidence>
<dbReference type="InterPro" id="IPR006121">
    <property type="entry name" value="HMA_dom"/>
</dbReference>
<dbReference type="Gene3D" id="3.30.70.100">
    <property type="match status" value="1"/>
</dbReference>
<dbReference type="GO" id="GO:0046872">
    <property type="term" value="F:metal ion binding"/>
    <property type="evidence" value="ECO:0007669"/>
    <property type="project" value="UniProtKB-KW"/>
</dbReference>
<dbReference type="RefSeq" id="WP_090124965.1">
    <property type="nucleotide sequence ID" value="NZ_FNNJ01000009.1"/>
</dbReference>
<evidence type="ECO:0000256" key="1">
    <source>
        <dbReference type="ARBA" id="ARBA00022723"/>
    </source>
</evidence>
<sequence length="91" mass="9682">MKQNIEIVNLKCGGCANSIKKGILGIDGVSVVDVDLETSKVLVEIDNEAVLEVVKQKLSSMGYPEVGDANTVIHKAKSFVSCATGRMSTEK</sequence>
<dbReference type="InterPro" id="IPR017969">
    <property type="entry name" value="Heavy-metal-associated_CS"/>
</dbReference>
<feature type="domain" description="HMA" evidence="2">
    <location>
        <begin position="1"/>
        <end position="66"/>
    </location>
</feature>
<dbReference type="OrthoDB" id="677920at2"/>
<dbReference type="STRING" id="762486.SAMN05444411_109106"/>
<organism evidence="3 4">
    <name type="scientific">Lutibacter oricola</name>
    <dbReference type="NCBI Taxonomy" id="762486"/>
    <lineage>
        <taxon>Bacteria</taxon>
        <taxon>Pseudomonadati</taxon>
        <taxon>Bacteroidota</taxon>
        <taxon>Flavobacteriia</taxon>
        <taxon>Flavobacteriales</taxon>
        <taxon>Flavobacteriaceae</taxon>
        <taxon>Lutibacter</taxon>
    </lineage>
</organism>
<dbReference type="SUPFAM" id="SSF55008">
    <property type="entry name" value="HMA, heavy metal-associated domain"/>
    <property type="match status" value="1"/>
</dbReference>
<dbReference type="Pfam" id="PF00403">
    <property type="entry name" value="HMA"/>
    <property type="match status" value="1"/>
</dbReference>
<dbReference type="PROSITE" id="PS01047">
    <property type="entry name" value="HMA_1"/>
    <property type="match status" value="1"/>
</dbReference>
<gene>
    <name evidence="3" type="ORF">SAMN05444411_109106</name>
</gene>
<proteinExistence type="predicted"/>
<dbReference type="EMBL" id="FNNJ01000009">
    <property type="protein sequence ID" value="SDX78103.1"/>
    <property type="molecule type" value="Genomic_DNA"/>
</dbReference>
<dbReference type="InterPro" id="IPR036163">
    <property type="entry name" value="HMA_dom_sf"/>
</dbReference>
<evidence type="ECO:0000313" key="4">
    <source>
        <dbReference type="Proteomes" id="UP000199595"/>
    </source>
</evidence>
<dbReference type="Proteomes" id="UP000199595">
    <property type="component" value="Unassembled WGS sequence"/>
</dbReference>
<accession>A0A1H3EH55</accession>
<evidence type="ECO:0000313" key="3">
    <source>
        <dbReference type="EMBL" id="SDX78103.1"/>
    </source>
</evidence>
<dbReference type="PROSITE" id="PS50846">
    <property type="entry name" value="HMA_2"/>
    <property type="match status" value="1"/>
</dbReference>
<dbReference type="CDD" id="cd00371">
    <property type="entry name" value="HMA"/>
    <property type="match status" value="1"/>
</dbReference>
<dbReference type="AlphaFoldDB" id="A0A1H3EH55"/>
<protein>
    <submittedName>
        <fullName evidence="3">Copper chaperone CopZ</fullName>
    </submittedName>
</protein>
<name>A0A1H3EH55_9FLAO</name>
<reference evidence="3 4" key="1">
    <citation type="submission" date="2016-10" db="EMBL/GenBank/DDBJ databases">
        <authorList>
            <person name="de Groot N.N."/>
        </authorList>
    </citation>
    <scope>NUCLEOTIDE SEQUENCE [LARGE SCALE GENOMIC DNA]</scope>
    <source>
        <strain evidence="3 4">DSM 24956</strain>
    </source>
</reference>
<keyword evidence="1" id="KW-0479">Metal-binding</keyword>
<keyword evidence="4" id="KW-1185">Reference proteome</keyword>